<keyword evidence="2" id="KW-1185">Reference proteome</keyword>
<accession>A0ACC2IPG9</accession>
<reference evidence="1" key="1">
    <citation type="submission" date="2022-11" db="EMBL/GenBank/DDBJ databases">
        <title>Genome Sequence of Boeremia exigua.</title>
        <authorList>
            <person name="Buettner E."/>
        </authorList>
    </citation>
    <scope>NUCLEOTIDE SEQUENCE</scope>
    <source>
        <strain evidence="1">CU02</strain>
    </source>
</reference>
<name>A0ACC2IPG9_9PLEO</name>
<sequence>MRAVEELGLVDELVFTKRTEPGARNRFIYYPDRLNRLPSSTPSFGDVFALWRTGMLDGFLNAVKEPMQPKRSVSLSDETVGSFLARRVDKRIANNVISAAFHGIYAGDIWQLSAKTLLSMGWQLEGRYGTILGGFLRMQQESNSSQSQVIAHPYDVEVARTVQSDIKLSRELAGNLKEASVFSFKDGMQTLVKGLQAAMEKTGNIEIKLNSPVSSFKMAENEEQKVEIIAGSDANKTTENYDVVISTLRNAELTPYVTVMTVNLFFENPNLLSAEGFGYLIPQSIPFEQNPERALGVIFDNSAIKGQDTAAGTKLTVMMGGHWWNGFEGYPDEEEGLAMARSVIERHLGIKDTPIAHHVNLSKDCIPQYTLGYEDRLNSFASTLQDKFKGRLRVVGSQFNGVGVNDCISGAWNLARGLRNEGWKSRSCGLERVQDSRPWVVVNVREMQYSRKYNMQKSCFVDLIRADSAQFLPVGGVFDTGVGDLCCTSGFIAYRQRVSTELTITSTQLPAPSSAAPSQLVYFPALQTQYTSIYIDRSTIMLTQSQFWLCFFLLTSFLHFTAAATVAHANKISFAQSSSLVLDSAHYRLSGLYCCVHDEFFAFLWRNDMPPWLFFLLTATISSRRLSQAIIAVINTAFNTLDSVVHAYYGYHRDVLIARLQKELSEYYHPDVVKHLHKTHSQQSTQLKQQIQFLRSKVQLTHRHLTQSRCDVTALSSKNNELQHRLETISVLYNVEAVRKKEKDHNLLLRSAQDEIIGLKAELAEVEKKRQKVLTDLENELNEKQSAIERRDAEIRQLKHDPKKDAIIHQLRHQDALMTTVKMTLFGMSTSGDEIQQATATLFVAALRQSGIDLTSLGIDPHQHQNYLTWLQDKYEGRPSALSPSTGFQLQSSRGPLSGAYVSSNKVYGPTNLNFSQPISQQMIWRAPVDTGYNSVPDDIISDHTDCSMILQEPGSTNACPPVSTTGPELPSATNDFETSSLGPFPAADTSNFETSSGLDTFMTDVVCTSIGDAVMEDCFDADTIPTSNVVFVPSLMESSNVDDEMDTTTTFSSRLDLDPGLDSASALALAPSELPHTFADDHELTGDSNDTTTSELLSSVASSETKKTPSAKIAALKRAALKRAAHQSATLSAYHSNSTSSPATSNDDDTRPISSFGCDLGPLFTPHATSTSHYGPFNAATSQYLTPAPGSAPGTPITPSPSFRHNITHTYMSDPVEIHTTLMERYERCQIQESTLHKLACIDSLDRKLFMHRSLYRRNFGCVPGIGSVFRSAGLAARSKGPDFLRSVQTRVAACRSTLRGRGGISRR</sequence>
<dbReference type="Proteomes" id="UP001153331">
    <property type="component" value="Unassembled WGS sequence"/>
</dbReference>
<gene>
    <name evidence="1" type="ORF">OPT61_g1687</name>
</gene>
<comment type="caution">
    <text evidence="1">The sequence shown here is derived from an EMBL/GenBank/DDBJ whole genome shotgun (WGS) entry which is preliminary data.</text>
</comment>
<proteinExistence type="predicted"/>
<organism evidence="1 2">
    <name type="scientific">Boeremia exigua</name>
    <dbReference type="NCBI Taxonomy" id="749465"/>
    <lineage>
        <taxon>Eukaryota</taxon>
        <taxon>Fungi</taxon>
        <taxon>Dikarya</taxon>
        <taxon>Ascomycota</taxon>
        <taxon>Pezizomycotina</taxon>
        <taxon>Dothideomycetes</taxon>
        <taxon>Pleosporomycetidae</taxon>
        <taxon>Pleosporales</taxon>
        <taxon>Pleosporineae</taxon>
        <taxon>Didymellaceae</taxon>
        <taxon>Boeremia</taxon>
    </lineage>
</organism>
<evidence type="ECO:0000313" key="1">
    <source>
        <dbReference type="EMBL" id="KAJ8117037.1"/>
    </source>
</evidence>
<dbReference type="EMBL" id="JAPHNI010000069">
    <property type="protein sequence ID" value="KAJ8117037.1"/>
    <property type="molecule type" value="Genomic_DNA"/>
</dbReference>
<protein>
    <submittedName>
        <fullName evidence="1">Uncharacterized protein</fullName>
    </submittedName>
</protein>
<evidence type="ECO:0000313" key="2">
    <source>
        <dbReference type="Proteomes" id="UP001153331"/>
    </source>
</evidence>